<dbReference type="Pfam" id="PF00717">
    <property type="entry name" value="Peptidase_S24"/>
    <property type="match status" value="1"/>
</dbReference>
<dbReference type="AlphaFoldDB" id="A0A414FNS6"/>
<dbReference type="CDD" id="cd06529">
    <property type="entry name" value="S24_LexA-like"/>
    <property type="match status" value="1"/>
</dbReference>
<dbReference type="InterPro" id="IPR036286">
    <property type="entry name" value="LexA/Signal_pep-like_sf"/>
</dbReference>
<sequence length="282" mass="31999">MALPLFSYHFYLAVSRFFVSFVYCLMLQTLLVFTNNKQTFSLQCLYLQTLTVMARILEHYEDLPLPNKKVYDLVQEHTGGSVKAFAEMIGVSQQVLDRIFKIDTRSGKFPSVSDKIKEGIQCRFGYDESWYFSKNVEMDIQNNSNDIPSAYKTYLLPMSAMGGSLTGFTSSAMLKDCEAIISPIENVDFAISIYGDSMAPEYPSGSRVLIKKINPNIFIDWGKTYVLDTPNGVIIKEVHECKDKPGYIRCHSINPDPKFSDFDVSLSEVYGIYRVLMCLSAK</sequence>
<dbReference type="EMBL" id="QSJG01000029">
    <property type="protein sequence ID" value="RHD51473.1"/>
    <property type="molecule type" value="Genomic_DNA"/>
</dbReference>
<protein>
    <submittedName>
        <fullName evidence="3">Helix-turn-helix transcriptional regulator</fullName>
    </submittedName>
</protein>
<dbReference type="SUPFAM" id="SSF51306">
    <property type="entry name" value="LexA/Signal peptidase"/>
    <property type="match status" value="1"/>
</dbReference>
<keyword evidence="1" id="KW-0812">Transmembrane</keyword>
<accession>A0A414FNS6</accession>
<dbReference type="Gene3D" id="2.10.109.10">
    <property type="entry name" value="Umud Fragment, subunit A"/>
    <property type="match status" value="1"/>
</dbReference>
<name>A0A414FNS6_9BACT</name>
<dbReference type="InterPro" id="IPR039418">
    <property type="entry name" value="LexA-like"/>
</dbReference>
<keyword evidence="1" id="KW-1133">Transmembrane helix</keyword>
<reference evidence="3 4" key="1">
    <citation type="submission" date="2018-08" db="EMBL/GenBank/DDBJ databases">
        <title>A genome reference for cultivated species of the human gut microbiota.</title>
        <authorList>
            <person name="Zou Y."/>
            <person name="Xue W."/>
            <person name="Luo G."/>
        </authorList>
    </citation>
    <scope>NUCLEOTIDE SEQUENCE [LARGE SCALE GENOMIC DNA]</scope>
    <source>
        <strain evidence="3 4">AM31-10</strain>
    </source>
</reference>
<feature type="domain" description="Peptidase S24/S26A/S26B/S26C" evidence="2">
    <location>
        <begin position="185"/>
        <end position="256"/>
    </location>
</feature>
<dbReference type="Proteomes" id="UP000284361">
    <property type="component" value="Unassembled WGS sequence"/>
</dbReference>
<evidence type="ECO:0000313" key="4">
    <source>
        <dbReference type="Proteomes" id="UP000284361"/>
    </source>
</evidence>
<evidence type="ECO:0000256" key="1">
    <source>
        <dbReference type="SAM" id="Phobius"/>
    </source>
</evidence>
<comment type="caution">
    <text evidence="3">The sequence shown here is derived from an EMBL/GenBank/DDBJ whole genome shotgun (WGS) entry which is preliminary data.</text>
</comment>
<evidence type="ECO:0000313" key="3">
    <source>
        <dbReference type="EMBL" id="RHD51473.1"/>
    </source>
</evidence>
<proteinExistence type="predicted"/>
<evidence type="ECO:0000259" key="2">
    <source>
        <dbReference type="Pfam" id="PF00717"/>
    </source>
</evidence>
<keyword evidence="1" id="KW-0472">Membrane</keyword>
<feature type="transmembrane region" description="Helical" evidence="1">
    <location>
        <begin position="6"/>
        <end position="33"/>
    </location>
</feature>
<dbReference type="InterPro" id="IPR015927">
    <property type="entry name" value="Peptidase_S24_S26A/B/C"/>
</dbReference>
<organism evidence="3 4">
    <name type="scientific">Phocaeicola plebeius</name>
    <dbReference type="NCBI Taxonomy" id="310297"/>
    <lineage>
        <taxon>Bacteria</taxon>
        <taxon>Pseudomonadati</taxon>
        <taxon>Bacteroidota</taxon>
        <taxon>Bacteroidia</taxon>
        <taxon>Bacteroidales</taxon>
        <taxon>Bacteroidaceae</taxon>
        <taxon>Phocaeicola</taxon>
    </lineage>
</organism>
<gene>
    <name evidence="3" type="ORF">DW789_12430</name>
</gene>